<proteinExistence type="predicted"/>
<sequence>MSSETVSIEIGKSAIINSEAIGHKISSLEDKYYSIKRYHESRLKDLSSEIKELSKLINKEQNDIQEMKSIKEKKLREFELKISNQILELREIRSESDNLIENKIKDHLHRMETLEFNKSSEIDIRREDQFEKISSSLNNLTQKVEYLRKRRIGKCIKIHSRRIKQKGKLCSKHETTEIAASRASRLEIDKQIIDQLELACQDTENKLARMISSNENQKSN</sequence>
<dbReference type="VEuPathDB" id="CryptoDB:CmeUKMEL1_01210"/>
<evidence type="ECO:0000256" key="1">
    <source>
        <dbReference type="SAM" id="Coils"/>
    </source>
</evidence>
<comment type="caution">
    <text evidence="2">The sequence shown here is derived from an EMBL/GenBank/DDBJ whole genome shotgun (WGS) entry which is preliminary data.</text>
</comment>
<keyword evidence="3" id="KW-1185">Reference proteome</keyword>
<reference evidence="2 3" key="1">
    <citation type="submission" date="2014-04" db="EMBL/GenBank/DDBJ databases">
        <title>Comparative Genomics of Cryptosporidium Species.</title>
        <authorList>
            <person name="Silva J.C."/>
            <person name="Su Q."/>
            <person name="Chalmers R."/>
            <person name="Chibucos M.C."/>
            <person name="Elwin K."/>
            <person name="Godinez A."/>
            <person name="Guo F."/>
            <person name="Huynh K."/>
            <person name="Orvis J."/>
            <person name="Ott S."/>
            <person name="Sadzewicz L."/>
            <person name="Sengamalay N."/>
            <person name="Shetty A."/>
            <person name="Sun M."/>
            <person name="Tallon L."/>
            <person name="Xiao L."/>
            <person name="Zhang H."/>
            <person name="Fraser C.M."/>
            <person name="Zhu G."/>
            <person name="Kissinger J."/>
            <person name="Widmer G."/>
        </authorList>
    </citation>
    <scope>NUCLEOTIDE SEQUENCE [LARGE SCALE GENOMIC DNA]</scope>
    <source>
        <strain evidence="2 3">UKMEL1</strain>
    </source>
</reference>
<dbReference type="OrthoDB" id="343995at2759"/>
<accession>A0A2P4YWL4</accession>
<keyword evidence="1" id="KW-0175">Coiled coil</keyword>
<organism evidence="2 3">
    <name type="scientific">Cryptosporidium meleagridis</name>
    <dbReference type="NCBI Taxonomy" id="93969"/>
    <lineage>
        <taxon>Eukaryota</taxon>
        <taxon>Sar</taxon>
        <taxon>Alveolata</taxon>
        <taxon>Apicomplexa</taxon>
        <taxon>Conoidasida</taxon>
        <taxon>Coccidia</taxon>
        <taxon>Eucoccidiorida</taxon>
        <taxon>Eimeriorina</taxon>
        <taxon>Cryptosporidiidae</taxon>
        <taxon>Cryptosporidium</taxon>
    </lineage>
</organism>
<dbReference type="Proteomes" id="UP000236928">
    <property type="component" value="Unassembled WGS sequence"/>
</dbReference>
<gene>
    <name evidence="2" type="ORF">CmeUKMEL1_01210</name>
</gene>
<dbReference type="EMBL" id="JIBK01000002">
    <property type="protein sequence ID" value="POM82201.1"/>
    <property type="molecule type" value="Genomic_DNA"/>
</dbReference>
<feature type="coiled-coil region" evidence="1">
    <location>
        <begin position="36"/>
        <end position="95"/>
    </location>
</feature>
<name>A0A2P4YWL4_9CRYT</name>
<feature type="coiled-coil region" evidence="1">
    <location>
        <begin position="186"/>
        <end position="213"/>
    </location>
</feature>
<evidence type="ECO:0000313" key="3">
    <source>
        <dbReference type="Proteomes" id="UP000236928"/>
    </source>
</evidence>
<evidence type="ECO:0000313" key="2">
    <source>
        <dbReference type="EMBL" id="POM82201.1"/>
    </source>
</evidence>
<dbReference type="AlphaFoldDB" id="A0A2P4YWL4"/>
<protein>
    <submittedName>
        <fullName evidence="2">Uncharacterized protein</fullName>
    </submittedName>
</protein>